<name>A0AAN4YWF5_ASPOZ</name>
<evidence type="ECO:0000313" key="2">
    <source>
        <dbReference type="Proteomes" id="UP001165205"/>
    </source>
</evidence>
<protein>
    <submittedName>
        <fullName evidence="1">Unnamed protein product</fullName>
    </submittedName>
</protein>
<proteinExistence type="predicted"/>
<dbReference type="EMBL" id="BSYA01000148">
    <property type="protein sequence ID" value="GMG34737.1"/>
    <property type="molecule type" value="Genomic_DNA"/>
</dbReference>
<accession>A0AAN4YWF5</accession>
<organism evidence="1 2">
    <name type="scientific">Aspergillus oryzae</name>
    <name type="common">Yellow koji mold</name>
    <dbReference type="NCBI Taxonomy" id="5062"/>
    <lineage>
        <taxon>Eukaryota</taxon>
        <taxon>Fungi</taxon>
        <taxon>Dikarya</taxon>
        <taxon>Ascomycota</taxon>
        <taxon>Pezizomycotina</taxon>
        <taxon>Eurotiomycetes</taxon>
        <taxon>Eurotiomycetidae</taxon>
        <taxon>Eurotiales</taxon>
        <taxon>Aspergillaceae</taxon>
        <taxon>Aspergillus</taxon>
        <taxon>Aspergillus subgen. Circumdati</taxon>
    </lineage>
</organism>
<reference evidence="1" key="1">
    <citation type="submission" date="2023-04" db="EMBL/GenBank/DDBJ databases">
        <title>Aspergillus oryzae NBRC 4228.</title>
        <authorList>
            <person name="Ichikawa N."/>
            <person name="Sato H."/>
            <person name="Tonouchi N."/>
        </authorList>
    </citation>
    <scope>NUCLEOTIDE SEQUENCE</scope>
    <source>
        <strain evidence="1">NBRC 4228</strain>
    </source>
</reference>
<dbReference type="AlphaFoldDB" id="A0AAN4YWF5"/>
<comment type="caution">
    <text evidence="1">The sequence shown here is derived from an EMBL/GenBank/DDBJ whole genome shotgun (WGS) entry which is preliminary data.</text>
</comment>
<gene>
    <name evidence="1" type="ORF">Aory04_001005600</name>
</gene>
<sequence length="139" mass="15041">MSRVILLVIDCFKKLSAISETTDAQNQVETFLDMKKIEDQAIKAVLRVYSIHIRRQSTLLIASHPARQETCTSWRRYARTYLETTTTATTLATSRVGGSGGDVLDTADSHAGTGKSTEGGLSTGTGGLGTVTYRALANW</sequence>
<dbReference type="Proteomes" id="UP001165205">
    <property type="component" value="Unassembled WGS sequence"/>
</dbReference>
<evidence type="ECO:0000313" key="1">
    <source>
        <dbReference type="EMBL" id="GMG34737.1"/>
    </source>
</evidence>